<reference evidence="16" key="3">
    <citation type="submission" date="2017-01" db="EMBL/GenBank/DDBJ databases">
        <authorList>
            <person name="Mah S.A."/>
            <person name="Swanson W.J."/>
            <person name="Moy G.W."/>
            <person name="Vacquier V.D."/>
        </authorList>
    </citation>
    <scope>NUCLEOTIDE SEQUENCE [LARGE SCALE GENOMIC DNA]</scope>
    <source>
        <strain evidence="16">65</strain>
    </source>
</reference>
<evidence type="ECO:0000313" key="17">
    <source>
        <dbReference type="Proteomes" id="UP000189513"/>
    </source>
</evidence>
<gene>
    <name evidence="16" type="ORF">BON22_0182</name>
    <name evidence="15" type="ORF">CYFA0S_02e03488g</name>
</gene>
<feature type="region of interest" description="Disordered" evidence="13">
    <location>
        <begin position="178"/>
        <end position="254"/>
    </location>
</feature>
<dbReference type="InterPro" id="IPR011012">
    <property type="entry name" value="Longin-like_dom_sf"/>
</dbReference>
<dbReference type="GO" id="GO:0030126">
    <property type="term" value="C:COPI vesicle coat"/>
    <property type="evidence" value="ECO:0007669"/>
    <property type="project" value="UniProtKB-UniRule"/>
</dbReference>
<evidence type="ECO:0000256" key="2">
    <source>
        <dbReference type="ARBA" id="ARBA00011775"/>
    </source>
</evidence>
<dbReference type="Gene3D" id="3.30.450.60">
    <property type="match status" value="1"/>
</dbReference>
<dbReference type="AlphaFoldDB" id="A0A061AM35"/>
<dbReference type="InterPro" id="IPR027059">
    <property type="entry name" value="Coatomer_dsu"/>
</dbReference>
<evidence type="ECO:0000256" key="7">
    <source>
        <dbReference type="ARBA" id="ARBA00023034"/>
    </source>
</evidence>
<dbReference type="GO" id="GO:0051645">
    <property type="term" value="P:Golgi localization"/>
    <property type="evidence" value="ECO:0007669"/>
    <property type="project" value="TreeGrafter"/>
</dbReference>
<evidence type="ECO:0000256" key="6">
    <source>
        <dbReference type="ARBA" id="ARBA00022927"/>
    </source>
</evidence>
<comment type="function">
    <text evidence="10">The coatomer is a cytosolic protein complex that binds to dilysine motifs and reversibly associates with Golgi non-clathrin-coated vesicles, which further mediate biosynthetic protein transport from the ER, via the Golgi up to the trans Golgi network. Coatomer complex is required for budding from Golgi membranes, and is essential for the retrograde Golgi-to-ER transport of dilysine-tagged proteins.</text>
</comment>
<dbReference type="GO" id="GO:0000139">
    <property type="term" value="C:Golgi membrane"/>
    <property type="evidence" value="ECO:0007669"/>
    <property type="project" value="UniProtKB-SubCell"/>
</dbReference>
<dbReference type="Pfam" id="PF00928">
    <property type="entry name" value="Adap_comp_sub"/>
    <property type="match status" value="1"/>
</dbReference>
<evidence type="ECO:0000256" key="10">
    <source>
        <dbReference type="RuleBase" id="RU364018"/>
    </source>
</evidence>
<keyword evidence="5 10" id="KW-0931">ER-Golgi transport</keyword>
<keyword evidence="7 10" id="KW-0333">Golgi apparatus</keyword>
<keyword evidence="17" id="KW-1185">Reference proteome</keyword>
<dbReference type="GO" id="GO:0006888">
    <property type="term" value="P:endoplasmic reticulum to Golgi vesicle-mediated transport"/>
    <property type="evidence" value="ECO:0007669"/>
    <property type="project" value="TreeGrafter"/>
</dbReference>
<keyword evidence="3 10" id="KW-0813">Transport</keyword>
<dbReference type="Gene3D" id="2.60.40.1170">
    <property type="entry name" value="Mu homology domain, subdomain B"/>
    <property type="match status" value="2"/>
</dbReference>
<dbReference type="FunFam" id="3.30.450.60:FF:000003">
    <property type="entry name" value="Coatomer subunit delta"/>
    <property type="match status" value="1"/>
</dbReference>
<evidence type="ECO:0000256" key="1">
    <source>
        <dbReference type="ARBA" id="ARBA00010516"/>
    </source>
</evidence>
<evidence type="ECO:0000313" key="16">
    <source>
        <dbReference type="EMBL" id="ONH70025.1"/>
    </source>
</evidence>
<dbReference type="CDD" id="cd09254">
    <property type="entry name" value="AP_delta-COPI_MHD"/>
    <property type="match status" value="1"/>
</dbReference>
<dbReference type="InterPro" id="IPR036168">
    <property type="entry name" value="AP2_Mu_C_sf"/>
</dbReference>
<dbReference type="OMA" id="VQFRTHP"/>
<dbReference type="SUPFAM" id="SSF64356">
    <property type="entry name" value="SNARE-like"/>
    <property type="match status" value="1"/>
</dbReference>
<dbReference type="GO" id="GO:0015031">
    <property type="term" value="P:protein transport"/>
    <property type="evidence" value="ECO:0007669"/>
    <property type="project" value="UniProtKB-KW"/>
</dbReference>
<dbReference type="Pfam" id="PF01217">
    <property type="entry name" value="Clat_adaptor_s"/>
    <property type="match status" value="1"/>
</dbReference>
<reference evidence="15" key="1">
    <citation type="journal article" date="2014" name="Genome Announc.">
        <title>Genome sequence of the yeast Cyberlindnera fabianii (Hansenula fabianii).</title>
        <authorList>
            <person name="Freel K.C."/>
            <person name="Sarilar V."/>
            <person name="Neuveglise C."/>
            <person name="Devillers H."/>
            <person name="Friedrich A."/>
            <person name="Schacherer J."/>
        </authorList>
    </citation>
    <scope>NUCLEOTIDE SEQUENCE</scope>
    <source>
        <strain evidence="15">YJS4271</strain>
    </source>
</reference>
<dbReference type="OrthoDB" id="10266042at2759"/>
<evidence type="ECO:0000256" key="4">
    <source>
        <dbReference type="ARBA" id="ARBA00022490"/>
    </source>
</evidence>
<dbReference type="EMBL" id="MPUK01000001">
    <property type="protein sequence ID" value="ONH70025.1"/>
    <property type="molecule type" value="Genomic_DNA"/>
</dbReference>
<dbReference type="CDD" id="cd14830">
    <property type="entry name" value="Delta_COP_N"/>
    <property type="match status" value="1"/>
</dbReference>
<keyword evidence="4 10" id="KW-0963">Cytoplasm</keyword>
<dbReference type="STRING" id="36022.A0A061AM35"/>
<proteinExistence type="inferred from homology"/>
<keyword evidence="9 10" id="KW-0968">Cytoplasmic vesicle</keyword>
<dbReference type="InterPro" id="IPR028565">
    <property type="entry name" value="MHD"/>
</dbReference>
<dbReference type="VEuPathDB" id="FungiDB:BON22_0182"/>
<evidence type="ECO:0000256" key="12">
    <source>
        <dbReference type="SAM" id="Coils"/>
    </source>
</evidence>
<comment type="subunit">
    <text evidence="2 10">Oligomeric complex that consists of at least the alpha, beta, beta', gamma, delta, epsilon and zeta subunits.</text>
</comment>
<feature type="coiled-coil region" evidence="12">
    <location>
        <begin position="140"/>
        <end position="167"/>
    </location>
</feature>
<feature type="domain" description="MHD" evidence="14">
    <location>
        <begin position="283"/>
        <end position="525"/>
    </location>
</feature>
<protein>
    <recommendedName>
        <fullName evidence="10">Coatomer subunit delta</fullName>
    </recommendedName>
</protein>
<evidence type="ECO:0000259" key="14">
    <source>
        <dbReference type="PROSITE" id="PS51072"/>
    </source>
</evidence>
<organism evidence="15">
    <name type="scientific">Cyberlindnera fabianii</name>
    <name type="common">Yeast</name>
    <name type="synonym">Hansenula fabianii</name>
    <dbReference type="NCBI Taxonomy" id="36022"/>
    <lineage>
        <taxon>Eukaryota</taxon>
        <taxon>Fungi</taxon>
        <taxon>Dikarya</taxon>
        <taxon>Ascomycota</taxon>
        <taxon>Saccharomycotina</taxon>
        <taxon>Saccharomycetes</taxon>
        <taxon>Phaffomycetales</taxon>
        <taxon>Phaffomycetaceae</taxon>
        <taxon>Cyberlindnera</taxon>
    </lineage>
</organism>
<feature type="compositionally biased region" description="Polar residues" evidence="13">
    <location>
        <begin position="199"/>
        <end position="214"/>
    </location>
</feature>
<evidence type="ECO:0000256" key="3">
    <source>
        <dbReference type="ARBA" id="ARBA00022448"/>
    </source>
</evidence>
<feature type="compositionally biased region" description="Gly residues" evidence="13">
    <location>
        <begin position="180"/>
        <end position="195"/>
    </location>
</feature>
<sequence>MAILAASIITRSGKAILSRQFRDLTKNRVTELLANFPTLLSENNTQHTTVEDEHVRYVYQPLDELYILLITNRQSNILQDIDTLKLFAETVTSLLRVINEHEIFDHAFEILSAFDEIVTLGYKENLSLSQIQTFLEMHSYEEAVQEVIEQNKENQATEERKRKAKEIQRREMDRRALIQMGGGPGASGFGGGMGGPSMDSYSTPPAHYQPQQSYSPAPVESAAAPVKKAAPRGRGLQLGKASKKPAFEQTASEPLITQETRAPVVQQQQYVPEPVVQDDTPVNNGILITLEEKVTAEIDREGGIVSSELKGVLQLRINNPELALAKILLEKSDSGVVFKTHPNVDRNLFTSSSAIGLKNPEKPFPSNDQNLGVLRWRGAGKADDNKFVPITFSAWLSANGDATDVTLEFELTDSYNEAISNITVLVPVSTEAVELKSEGAKISDITQEGIFFSIDSLSPGENGVLEFTVGAPEDALFPIEVSFVSENPVNTLGGVKVLDVVSVETEESLPFDQLSELSTEGYFVV</sequence>
<dbReference type="EMBL" id="LK052887">
    <property type="protein sequence ID" value="CDR38596.1"/>
    <property type="molecule type" value="Genomic_DNA"/>
</dbReference>
<accession>A0A061AM35</accession>
<dbReference type="InterPro" id="IPR022775">
    <property type="entry name" value="AP_mu_sigma_su"/>
</dbReference>
<evidence type="ECO:0000313" key="15">
    <source>
        <dbReference type="EMBL" id="CDR38596.1"/>
    </source>
</evidence>
<name>A0A061AM35_CYBFA</name>
<keyword evidence="12" id="KW-0175">Coiled coil</keyword>
<evidence type="ECO:0000256" key="8">
    <source>
        <dbReference type="ARBA" id="ARBA00023136"/>
    </source>
</evidence>
<dbReference type="Proteomes" id="UP000189513">
    <property type="component" value="Unassembled WGS sequence"/>
</dbReference>
<reference evidence="17" key="2">
    <citation type="journal article" date="2017" name="Genome Announc.">
        <title>Genome sequences of Cyberlindnera fabianii 65, Pichia kudriavzevii 129, and Saccharomyces cerevisiae 131 isolated from fermented masau fruits in Zimbabwe.</title>
        <authorList>
            <person name="van Rijswijck I.M.H."/>
            <person name="Derks M.F.L."/>
            <person name="Abee T."/>
            <person name="de Ridder D."/>
            <person name="Smid E.J."/>
        </authorList>
    </citation>
    <scope>NUCLEOTIDE SEQUENCE [LARGE SCALE GENOMIC DNA]</scope>
    <source>
        <strain evidence="17">65</strain>
    </source>
</reference>
<dbReference type="SUPFAM" id="SSF49447">
    <property type="entry name" value="Second domain of Mu2 adaptin subunit (ap50) of ap2 adaptor"/>
    <property type="match status" value="1"/>
</dbReference>
<evidence type="ECO:0000256" key="13">
    <source>
        <dbReference type="SAM" id="MobiDB-lite"/>
    </source>
</evidence>
<feature type="compositionally biased region" description="Low complexity" evidence="13">
    <location>
        <begin position="215"/>
        <end position="228"/>
    </location>
</feature>
<evidence type="ECO:0000256" key="11">
    <source>
        <dbReference type="RuleBase" id="RU366052"/>
    </source>
</evidence>
<evidence type="ECO:0000256" key="5">
    <source>
        <dbReference type="ARBA" id="ARBA00022892"/>
    </source>
</evidence>
<dbReference type="PROSITE" id="PS51072">
    <property type="entry name" value="MHD"/>
    <property type="match status" value="1"/>
</dbReference>
<comment type="subcellular location">
    <subcellularLocation>
        <location evidence="10 11">Cytoplasm</location>
    </subcellularLocation>
    <subcellularLocation>
        <location evidence="10 11">Cytoplasmic vesicle</location>
        <location evidence="10 11">COPI-coated vesicle membrane</location>
        <topology evidence="10 11">Peripheral membrane protein</topology>
        <orientation evidence="10 11">Cytoplasmic side</orientation>
    </subcellularLocation>
    <subcellularLocation>
        <location evidence="10 11">Golgi apparatus membrane</location>
        <topology evidence="10 11">Peripheral membrane protein</topology>
        <orientation evidence="10 11">Cytoplasmic side</orientation>
    </subcellularLocation>
</comment>
<dbReference type="PANTHER" id="PTHR10121">
    <property type="entry name" value="COATOMER SUBUNIT DELTA"/>
    <property type="match status" value="1"/>
</dbReference>
<comment type="similarity">
    <text evidence="1 10">Belongs to the adaptor complexes medium subunit family. Delta-COP subfamily.</text>
</comment>
<dbReference type="GO" id="GO:0006890">
    <property type="term" value="P:retrograde vesicle-mediated transport, Golgi to endoplasmic reticulum"/>
    <property type="evidence" value="ECO:0007669"/>
    <property type="project" value="UniProtKB-UniRule"/>
</dbReference>
<evidence type="ECO:0000256" key="9">
    <source>
        <dbReference type="ARBA" id="ARBA00023329"/>
    </source>
</evidence>
<keyword evidence="8 10" id="KW-0472">Membrane</keyword>
<keyword evidence="6 10" id="KW-0653">Protein transport</keyword>
<dbReference type="PANTHER" id="PTHR10121:SF0">
    <property type="entry name" value="COATOMER SUBUNIT DELTA"/>
    <property type="match status" value="1"/>
</dbReference>